<organism evidence="2 3">
    <name type="scientific">Ascochyta lentis</name>
    <dbReference type="NCBI Taxonomy" id="205686"/>
    <lineage>
        <taxon>Eukaryota</taxon>
        <taxon>Fungi</taxon>
        <taxon>Dikarya</taxon>
        <taxon>Ascomycota</taxon>
        <taxon>Pezizomycotina</taxon>
        <taxon>Dothideomycetes</taxon>
        <taxon>Pleosporomycetidae</taxon>
        <taxon>Pleosporales</taxon>
        <taxon>Pleosporineae</taxon>
        <taxon>Didymellaceae</taxon>
        <taxon>Ascochyta</taxon>
    </lineage>
</organism>
<sequence length="286" mass="31957">MADEEVKAVIDIYESVVKEAVDVAERFNDGSGNDGRELTCLAELRRQEAERNDTSTSADAATPSNTATEQESEEVEDREVERIPTPALTLRDWPRNQHPDPGPEPTLYDLWAGQDVPDDQCIPYTRQIEKGLSKISTVEDIVTLIADDECTPYAKQIGKGLPRVPMGHTIPHPIDDPIGLPDVTHQRRLLLDYPSEIQLLPFSIKCCPLCKAPRYRGKSVYHDFRLLGEDGLKIHTDKWPDHFGEAVGAKEEDEDTKRKGGKRVIDPPTNDKGKKANKNWNAGLAI</sequence>
<dbReference type="Proteomes" id="UP000651452">
    <property type="component" value="Unassembled WGS sequence"/>
</dbReference>
<feature type="compositionally biased region" description="Polar residues" evidence="1">
    <location>
        <begin position="54"/>
        <end position="68"/>
    </location>
</feature>
<comment type="caution">
    <text evidence="2">The sequence shown here is derived from an EMBL/GenBank/DDBJ whole genome shotgun (WGS) entry which is preliminary data.</text>
</comment>
<dbReference type="EMBL" id="RZGK01000012">
    <property type="protein sequence ID" value="KAF9695239.1"/>
    <property type="molecule type" value="Genomic_DNA"/>
</dbReference>
<dbReference type="AlphaFoldDB" id="A0A8H7IZL8"/>
<feature type="region of interest" description="Disordered" evidence="1">
    <location>
        <begin position="25"/>
        <end position="103"/>
    </location>
</feature>
<reference evidence="2" key="2">
    <citation type="submission" date="2020-09" db="EMBL/GenBank/DDBJ databases">
        <title>Reference genome assembly for Australian Ascochyta lentis isolate Al4.</title>
        <authorList>
            <person name="Lee R.C."/>
            <person name="Farfan-Caceres L.M."/>
            <person name="Debler J.W."/>
            <person name="Williams A.H."/>
            <person name="Henares B.M."/>
        </authorList>
    </citation>
    <scope>NUCLEOTIDE SEQUENCE</scope>
    <source>
        <strain evidence="2">Al4</strain>
    </source>
</reference>
<keyword evidence="3" id="KW-1185">Reference proteome</keyword>
<feature type="compositionally biased region" description="Basic and acidic residues" evidence="1">
    <location>
        <begin position="247"/>
        <end position="274"/>
    </location>
</feature>
<gene>
    <name evidence="2" type="ORF">EKO04_006796</name>
</gene>
<feature type="compositionally biased region" description="Basic and acidic residues" evidence="1">
    <location>
        <begin position="43"/>
        <end position="53"/>
    </location>
</feature>
<evidence type="ECO:0000313" key="2">
    <source>
        <dbReference type="EMBL" id="KAF9695239.1"/>
    </source>
</evidence>
<accession>A0A8H7IZL8</accession>
<evidence type="ECO:0000313" key="3">
    <source>
        <dbReference type="Proteomes" id="UP000651452"/>
    </source>
</evidence>
<name>A0A8H7IZL8_9PLEO</name>
<protein>
    <submittedName>
        <fullName evidence="2">Uncharacterized protein</fullName>
    </submittedName>
</protein>
<reference evidence="2" key="1">
    <citation type="submission" date="2018-12" db="EMBL/GenBank/DDBJ databases">
        <authorList>
            <person name="Syme R.A."/>
            <person name="Farfan-Caceres L."/>
            <person name="Lichtenzveig J."/>
        </authorList>
    </citation>
    <scope>NUCLEOTIDE SEQUENCE</scope>
    <source>
        <strain evidence="2">Al4</strain>
    </source>
</reference>
<feature type="region of interest" description="Disordered" evidence="1">
    <location>
        <begin position="247"/>
        <end position="286"/>
    </location>
</feature>
<proteinExistence type="predicted"/>
<evidence type="ECO:0000256" key="1">
    <source>
        <dbReference type="SAM" id="MobiDB-lite"/>
    </source>
</evidence>